<feature type="transmembrane region" description="Helical" evidence="1">
    <location>
        <begin position="89"/>
        <end position="112"/>
    </location>
</feature>
<sequence>MTMSVAHTTEVAHPLRGLLPLWVGVAIYALFLLAGNRLLIDPDTMWQITVGQWIIDHRAVPETDVYSFTMRGQPWISTQWLAQVMYAKVFAMFGWSGPVVLAASAISATFALSTKFLNRHLSESTTLVFIAAGLALAVPHLLARPHVLALPVMVAWVGGMIAAAERRAAPSLWLLPLMALWANLHGGFVFGLVLIAPVALDAVWSAEARLRKSLVLRWAAFGVAALLTSFGTPYGWNALLASQKILGLGAALPLIMEWKPADFGSLGALEACLLLGTGLALYRGIKLPPVRIVLLLGLVHMALAQGRASEILALLAPLVLAAPLAKQIGGAETAHSAAAPMRGLLFAGVAAALLAGTIAWTSVHRFEPHTRGSPVAAVAALKQLNLSRVFNDYDFGGYLIANGVAPFIDGRTELYGEKFFVDHNAASGLMEPENLFRLLEAYNIEATLMRTQSAATKLLDHVDGWQKTYSDDIATIHLRKSGAVHTREPAVDPKAK</sequence>
<feature type="transmembrane region" description="Helical" evidence="1">
    <location>
        <begin position="263"/>
        <end position="282"/>
    </location>
</feature>
<feature type="transmembrane region" description="Helical" evidence="1">
    <location>
        <begin position="215"/>
        <end position="236"/>
    </location>
</feature>
<keyword evidence="1" id="KW-0472">Membrane</keyword>
<accession>A0A975NG27</accession>
<dbReference type="RefSeq" id="WP_215623029.1">
    <property type="nucleotide sequence ID" value="NZ_CP076134.1"/>
</dbReference>
<evidence type="ECO:0000313" key="2">
    <source>
        <dbReference type="EMBL" id="QWG14407.1"/>
    </source>
</evidence>
<feature type="transmembrane region" description="Helical" evidence="1">
    <location>
        <begin position="184"/>
        <end position="203"/>
    </location>
</feature>
<gene>
    <name evidence="2" type="ORF">KMZ29_06970</name>
</gene>
<name>A0A975NG27_9BRAD</name>
<protein>
    <submittedName>
        <fullName evidence="2">Uncharacterized protein</fullName>
    </submittedName>
</protein>
<proteinExistence type="predicted"/>
<keyword evidence="1" id="KW-1133">Transmembrane helix</keyword>
<dbReference type="AlphaFoldDB" id="A0A975NG27"/>
<evidence type="ECO:0000313" key="3">
    <source>
        <dbReference type="Proteomes" id="UP000680839"/>
    </source>
</evidence>
<evidence type="ECO:0000256" key="1">
    <source>
        <dbReference type="SAM" id="Phobius"/>
    </source>
</evidence>
<feature type="transmembrane region" description="Helical" evidence="1">
    <location>
        <begin position="20"/>
        <end position="39"/>
    </location>
</feature>
<keyword evidence="1" id="KW-0812">Transmembrane</keyword>
<reference evidence="2" key="1">
    <citation type="submission" date="2021-06" db="EMBL/GenBank/DDBJ databases">
        <title>Bradyrhizobium sp. S2-20-1 Genome sequencing.</title>
        <authorList>
            <person name="Jin L."/>
        </authorList>
    </citation>
    <scope>NUCLEOTIDE SEQUENCE</scope>
    <source>
        <strain evidence="2">S2-20-1</strain>
    </source>
</reference>
<feature type="transmembrane region" description="Helical" evidence="1">
    <location>
        <begin position="344"/>
        <end position="363"/>
    </location>
</feature>
<feature type="transmembrane region" description="Helical" evidence="1">
    <location>
        <begin position="147"/>
        <end position="164"/>
    </location>
</feature>
<organism evidence="2 3">
    <name type="scientific">Bradyrhizobium sediminis</name>
    <dbReference type="NCBI Taxonomy" id="2840469"/>
    <lineage>
        <taxon>Bacteria</taxon>
        <taxon>Pseudomonadati</taxon>
        <taxon>Pseudomonadota</taxon>
        <taxon>Alphaproteobacteria</taxon>
        <taxon>Hyphomicrobiales</taxon>
        <taxon>Nitrobacteraceae</taxon>
        <taxon>Bradyrhizobium</taxon>
    </lineage>
</organism>
<feature type="transmembrane region" description="Helical" evidence="1">
    <location>
        <begin position="124"/>
        <end position="142"/>
    </location>
</feature>
<dbReference type="Proteomes" id="UP000680839">
    <property type="component" value="Chromosome"/>
</dbReference>
<dbReference type="EMBL" id="CP076134">
    <property type="protein sequence ID" value="QWG14407.1"/>
    <property type="molecule type" value="Genomic_DNA"/>
</dbReference>